<evidence type="ECO:0000256" key="4">
    <source>
        <dbReference type="ARBA" id="ARBA00004496"/>
    </source>
</evidence>
<dbReference type="Proteomes" id="UP000719412">
    <property type="component" value="Unassembled WGS sequence"/>
</dbReference>
<dbReference type="InterPro" id="IPR012337">
    <property type="entry name" value="RNaseH-like_sf"/>
</dbReference>
<dbReference type="Pfam" id="PF14529">
    <property type="entry name" value="Exo_endo_phos_2"/>
    <property type="match status" value="1"/>
</dbReference>
<dbReference type="SMART" id="SM00365">
    <property type="entry name" value="LRR_SD22"/>
    <property type="match status" value="3"/>
</dbReference>
<evidence type="ECO:0000256" key="1">
    <source>
        <dbReference type="ARBA" id="ARBA00001663"/>
    </source>
</evidence>
<dbReference type="InterPro" id="IPR050333">
    <property type="entry name" value="SLRP"/>
</dbReference>
<dbReference type="GO" id="GO:0046872">
    <property type="term" value="F:metal ion binding"/>
    <property type="evidence" value="ECO:0007669"/>
    <property type="project" value="UniProtKB-KW"/>
</dbReference>
<comment type="caution">
    <text evidence="19">The sequence shown here is derived from an EMBL/GenBank/DDBJ whole genome shotgun (WGS) entry which is preliminary data.</text>
</comment>
<evidence type="ECO:0000256" key="15">
    <source>
        <dbReference type="ARBA" id="ARBA00023163"/>
    </source>
</evidence>
<reference evidence="19" key="1">
    <citation type="journal article" date="2020" name="J Insects Food Feed">
        <title>The yellow mealworm (Tenebrio molitor) genome: a resource for the emerging insects as food and feed industry.</title>
        <authorList>
            <person name="Eriksson T."/>
            <person name="Andere A."/>
            <person name="Kelstrup H."/>
            <person name="Emery V."/>
            <person name="Picard C."/>
        </authorList>
    </citation>
    <scope>NUCLEOTIDE SEQUENCE</scope>
    <source>
        <strain evidence="19">Stoneville</strain>
        <tissue evidence="19">Whole head</tissue>
    </source>
</reference>
<protein>
    <recommendedName>
        <fullName evidence="6">poly(A)-specific ribonuclease</fullName>
        <ecNumber evidence="6">3.1.13.4</ecNumber>
    </recommendedName>
</protein>
<gene>
    <name evidence="19" type="ORF">GEV33_009713</name>
</gene>
<evidence type="ECO:0000256" key="14">
    <source>
        <dbReference type="ARBA" id="ARBA00023015"/>
    </source>
</evidence>
<evidence type="ECO:0000256" key="13">
    <source>
        <dbReference type="ARBA" id="ARBA00022842"/>
    </source>
</evidence>
<organism evidence="19 20">
    <name type="scientific">Tenebrio molitor</name>
    <name type="common">Yellow mealworm beetle</name>
    <dbReference type="NCBI Taxonomy" id="7067"/>
    <lineage>
        <taxon>Eukaryota</taxon>
        <taxon>Metazoa</taxon>
        <taxon>Ecdysozoa</taxon>
        <taxon>Arthropoda</taxon>
        <taxon>Hexapoda</taxon>
        <taxon>Insecta</taxon>
        <taxon>Pterygota</taxon>
        <taxon>Neoptera</taxon>
        <taxon>Endopterygota</taxon>
        <taxon>Coleoptera</taxon>
        <taxon>Polyphaga</taxon>
        <taxon>Cucujiformia</taxon>
        <taxon>Tenebrionidae</taxon>
        <taxon>Tenebrio</taxon>
    </lineage>
</organism>
<evidence type="ECO:0000256" key="9">
    <source>
        <dbReference type="ARBA" id="ARBA00022723"/>
    </source>
</evidence>
<keyword evidence="15" id="KW-0804">Transcription</keyword>
<evidence type="ECO:0000256" key="17">
    <source>
        <dbReference type="SAM" id="MobiDB-lite"/>
    </source>
</evidence>
<keyword evidence="7" id="KW-0433">Leucine-rich repeat</keyword>
<dbReference type="InterPro" id="IPR003591">
    <property type="entry name" value="Leu-rich_rpt_typical-subtyp"/>
</dbReference>
<feature type="compositionally biased region" description="Basic and acidic residues" evidence="17">
    <location>
        <begin position="281"/>
        <end position="306"/>
    </location>
</feature>
<dbReference type="EC" id="3.1.13.4" evidence="6"/>
<keyword evidence="20" id="KW-1185">Reference proteome</keyword>
<feature type="compositionally biased region" description="Basic and acidic residues" evidence="17">
    <location>
        <begin position="1352"/>
        <end position="1362"/>
    </location>
</feature>
<evidence type="ECO:0000256" key="7">
    <source>
        <dbReference type="ARBA" id="ARBA00022614"/>
    </source>
</evidence>
<evidence type="ECO:0000259" key="18">
    <source>
        <dbReference type="Pfam" id="PF14529"/>
    </source>
</evidence>
<feature type="region of interest" description="Disordered" evidence="17">
    <location>
        <begin position="1342"/>
        <end position="1417"/>
    </location>
</feature>
<dbReference type="GO" id="GO:0005737">
    <property type="term" value="C:cytoplasm"/>
    <property type="evidence" value="ECO:0007669"/>
    <property type="project" value="UniProtKB-SubCell"/>
</dbReference>
<keyword evidence="9" id="KW-0479">Metal-binding</keyword>
<dbReference type="SMART" id="SM00369">
    <property type="entry name" value="LRR_TYP"/>
    <property type="match status" value="5"/>
</dbReference>
<dbReference type="Pfam" id="PF13855">
    <property type="entry name" value="LRR_8"/>
    <property type="match status" value="2"/>
</dbReference>
<evidence type="ECO:0000256" key="12">
    <source>
        <dbReference type="ARBA" id="ARBA00022839"/>
    </source>
</evidence>
<dbReference type="EMBL" id="JABDTM020025601">
    <property type="protein sequence ID" value="KAH0813080.1"/>
    <property type="molecule type" value="Genomic_DNA"/>
</dbReference>
<evidence type="ECO:0000256" key="5">
    <source>
        <dbReference type="ARBA" id="ARBA00010774"/>
    </source>
</evidence>
<keyword evidence="8" id="KW-0540">Nuclease</keyword>
<keyword evidence="10" id="KW-0677">Repeat</keyword>
<evidence type="ECO:0000313" key="20">
    <source>
        <dbReference type="Proteomes" id="UP000719412"/>
    </source>
</evidence>
<feature type="domain" description="Endonuclease/exonuclease/phosphatase" evidence="18">
    <location>
        <begin position="105"/>
        <end position="218"/>
    </location>
</feature>
<evidence type="ECO:0000256" key="8">
    <source>
        <dbReference type="ARBA" id="ARBA00022722"/>
    </source>
</evidence>
<evidence type="ECO:0000313" key="19">
    <source>
        <dbReference type="EMBL" id="KAH0813080.1"/>
    </source>
</evidence>
<feature type="region of interest" description="Disordered" evidence="17">
    <location>
        <begin position="393"/>
        <end position="419"/>
    </location>
</feature>
<keyword evidence="13" id="KW-0460">Magnesium</keyword>
<feature type="compositionally biased region" description="Basic and acidic residues" evidence="17">
    <location>
        <begin position="1369"/>
        <end position="1382"/>
    </location>
</feature>
<sequence>MFETKQHLIYQLQGLPDFGTSQGTAQWFSGAEKWSRRTVQVLGRGREATDLLQRTAEAQKADVVLIQESYCYMSTWVGWTSYGGGRTDKIATMTVVIEGARGDIAIANVYVSPKGTLGGTLTVLEDLLASRRGQPTIIAGDYNGKHPAFGGEEDGGKRRQIIDLVGAANLMVENDRESIPTFETANGRSWIDLTFSRNATVEGGVVWEDVTLSNHKAISFRVDTGETDTERENKEIIIQGKKRNPGRGHGRRLGLRPPGTGDASMQSQHPLGEQESQEGQRLVERQTSENPDRNTESEDQHAEGKRPGAPSGAPRSLQEEEGGIQRGDQGGENPVTAEDPVSGKHAGSLGVCLQVDCQQEEGEATPRTTIQDSEGNWAGNRTETAMALIRKYFPEDHPGSDTPENRETRASRVEWSEDKELRRTIQETKKRKAPGIDGFPSSGLEHLFETLDVFNRCLKERRFPRVWKQAAIAWIPKPGGSGLRPVCLLPTIGKVYDKILATRLSYHLEGEERPRRSTEQSEKTTAIFVSAKSGQVRFGQTGRTLVRKNPKLRMGQRRIHISESVKYLGVIIDRGLLWIEHTRYVAGTDPRTLREIYNGAIIRVLLYGAGVWGERSSDPRIQRYLRTAQRSFLLGITRVYRTTSNLALEVLAGCVPLHIDAASIHSRWQATKSNDFEGKVEFAEGPHPAELKRNWEELIENDTSGMWFWTDASRKEENTAVGIVRMEAGKIVERRGLRFQDSYPTHMAELYALGRAINSVTGRRGMEINFARDSRVALDMLTKRRGGTAHTIHKELKRSSDQHRGIAEADKIAKRAREQPEEFPEERAPITGRMLKKEATEAAMARWQTEWDHGKTGQGYLRRFHLSETTGECICSTGSQDTAQHIIEECEDEERKEAREGLRRRQEAIGGAFPFRVTRLTKDEEAREEDAEEDDEDRFDKVVRRKEVVRPHAFGQTGWGYPQKHIPYRTSFWGMLWQSGGAQLESRLASSLVGGVDYRYLIRHLDVIGSDLATHEVFRTTLGEKKKDNYYCTDAICVGALREGEMVLMGRKTPISIVRENYLEYLNLYDNDINEIDDYTFQNLPNLKEVYLERNKIGHLGRGIFQNTTLEVVNLSRNRIKSITTCFYHSKIKWILLNGNKISFIKPRAFPQEVEQLELNDNLLESIEGTVFENLHNLKELFLQRNLLTQIPDISALKKIHYLHFAYNNVKLVDYPFNNHKDLEFLDLSSNLIKNVTVDVFSSDRTPPNGKLPMCVGSGKCEDDSVESNDIQNFIDMIISCEDRSLLLIGENGCAGKTGCLGNSMAFSGIGTNGNGSTGETGCLGISRSTKLDQNRIKIFNGTKTDQSLQRDQSRLKHDQRLQQHQNRTKQDRSRTKQDRSRTKQAKTGPKWFHGKVSGREKGQRQTEKKKITSRQVTKVKVGNHIAVASSVAVER</sequence>
<feature type="compositionally biased region" description="Basic residues" evidence="17">
    <location>
        <begin position="240"/>
        <end position="254"/>
    </location>
</feature>
<dbReference type="GO" id="GO:0005634">
    <property type="term" value="C:nucleus"/>
    <property type="evidence" value="ECO:0007669"/>
    <property type="project" value="UniProtKB-SubCell"/>
</dbReference>
<dbReference type="PANTHER" id="PTHR45712">
    <property type="entry name" value="AGAP008170-PA"/>
    <property type="match status" value="1"/>
</dbReference>
<dbReference type="Gene3D" id="3.80.10.10">
    <property type="entry name" value="Ribonuclease Inhibitor"/>
    <property type="match status" value="2"/>
</dbReference>
<comment type="similarity">
    <text evidence="5">Belongs to the CCR4/nocturin family.</text>
</comment>
<accession>A0A8J6L9G4</accession>
<evidence type="ECO:0000256" key="3">
    <source>
        <dbReference type="ARBA" id="ARBA00004123"/>
    </source>
</evidence>
<dbReference type="Gene3D" id="3.60.10.10">
    <property type="entry name" value="Endonuclease/exonuclease/phosphatase"/>
    <property type="match status" value="1"/>
</dbReference>
<evidence type="ECO:0000256" key="11">
    <source>
        <dbReference type="ARBA" id="ARBA00022801"/>
    </source>
</evidence>
<dbReference type="InterPro" id="IPR005135">
    <property type="entry name" value="Endo/exonuclease/phosphatase"/>
</dbReference>
<name>A0A8J6L9G4_TENMO</name>
<keyword evidence="14" id="KW-0805">Transcription regulation</keyword>
<dbReference type="InterPro" id="IPR001611">
    <property type="entry name" value="Leu-rich_rpt"/>
</dbReference>
<dbReference type="InterPro" id="IPR032675">
    <property type="entry name" value="LRR_dom_sf"/>
</dbReference>
<proteinExistence type="inferred from homology"/>
<dbReference type="InterPro" id="IPR036691">
    <property type="entry name" value="Endo/exonu/phosph_ase_sf"/>
</dbReference>
<evidence type="ECO:0000256" key="6">
    <source>
        <dbReference type="ARBA" id="ARBA00012161"/>
    </source>
</evidence>
<keyword evidence="16" id="KW-0539">Nucleus</keyword>
<comment type="catalytic activity">
    <reaction evidence="1">
        <text>Exonucleolytic cleavage of poly(A) to 5'-AMP.</text>
        <dbReference type="EC" id="3.1.13.4"/>
    </reaction>
</comment>
<feature type="region of interest" description="Disordered" evidence="17">
    <location>
        <begin position="225"/>
        <end position="344"/>
    </location>
</feature>
<comment type="subcellular location">
    <subcellularLocation>
        <location evidence="4">Cytoplasm</location>
    </subcellularLocation>
    <subcellularLocation>
        <location evidence="3">Nucleus</location>
    </subcellularLocation>
</comment>
<reference evidence="19" key="2">
    <citation type="submission" date="2021-08" db="EMBL/GenBank/DDBJ databases">
        <authorList>
            <person name="Eriksson T."/>
        </authorList>
    </citation>
    <scope>NUCLEOTIDE SEQUENCE</scope>
    <source>
        <strain evidence="19">Stoneville</strain>
        <tissue evidence="19">Whole head</tissue>
    </source>
</reference>
<evidence type="ECO:0000256" key="16">
    <source>
        <dbReference type="ARBA" id="ARBA00023242"/>
    </source>
</evidence>
<evidence type="ECO:0000256" key="2">
    <source>
        <dbReference type="ARBA" id="ARBA00001946"/>
    </source>
</evidence>
<comment type="cofactor">
    <cofactor evidence="2">
        <name>Mg(2+)</name>
        <dbReference type="ChEBI" id="CHEBI:18420"/>
    </cofactor>
</comment>
<dbReference type="SUPFAM" id="SSF56219">
    <property type="entry name" value="DNase I-like"/>
    <property type="match status" value="1"/>
</dbReference>
<feature type="compositionally biased region" description="Basic and acidic residues" evidence="17">
    <location>
        <begin position="1398"/>
        <end position="1411"/>
    </location>
</feature>
<keyword evidence="12" id="KW-0269">Exonuclease</keyword>
<dbReference type="SUPFAM" id="SSF52058">
    <property type="entry name" value="L domain-like"/>
    <property type="match status" value="1"/>
</dbReference>
<dbReference type="PROSITE" id="PS51450">
    <property type="entry name" value="LRR"/>
    <property type="match status" value="3"/>
</dbReference>
<keyword evidence="11" id="KW-0378">Hydrolase</keyword>
<dbReference type="GO" id="GO:0004535">
    <property type="term" value="F:poly(A)-specific ribonuclease activity"/>
    <property type="evidence" value="ECO:0007669"/>
    <property type="project" value="UniProtKB-EC"/>
</dbReference>
<dbReference type="PANTHER" id="PTHR45712:SF22">
    <property type="entry name" value="INSULIN-LIKE GROWTH FACTOR-BINDING PROTEIN COMPLEX ACID LABILE SUBUNIT"/>
    <property type="match status" value="1"/>
</dbReference>
<dbReference type="SUPFAM" id="SSF53098">
    <property type="entry name" value="Ribonuclease H-like"/>
    <property type="match status" value="1"/>
</dbReference>
<evidence type="ECO:0000256" key="10">
    <source>
        <dbReference type="ARBA" id="ARBA00022737"/>
    </source>
</evidence>
<feature type="compositionally biased region" description="Polar residues" evidence="17">
    <location>
        <begin position="1342"/>
        <end position="1351"/>
    </location>
</feature>